<organism evidence="4 5">
    <name type="scientific">Ciceribacter sichuanensis</name>
    <dbReference type="NCBI Taxonomy" id="2949647"/>
    <lineage>
        <taxon>Bacteria</taxon>
        <taxon>Pseudomonadati</taxon>
        <taxon>Pseudomonadota</taxon>
        <taxon>Alphaproteobacteria</taxon>
        <taxon>Hyphomicrobiales</taxon>
        <taxon>Rhizobiaceae</taxon>
        <taxon>Ciceribacter</taxon>
    </lineage>
</organism>
<dbReference type="InterPro" id="IPR001633">
    <property type="entry name" value="EAL_dom"/>
</dbReference>
<dbReference type="PROSITE" id="PS50887">
    <property type="entry name" value="GGDEF"/>
    <property type="match status" value="1"/>
</dbReference>
<evidence type="ECO:0000313" key="4">
    <source>
        <dbReference type="EMBL" id="MCO5955451.1"/>
    </source>
</evidence>
<keyword evidence="1" id="KW-0812">Transmembrane</keyword>
<dbReference type="Proteomes" id="UP001155380">
    <property type="component" value="Unassembled WGS sequence"/>
</dbReference>
<feature type="domain" description="EAL" evidence="2">
    <location>
        <begin position="387"/>
        <end position="638"/>
    </location>
</feature>
<dbReference type="AlphaFoldDB" id="A0AAJ1BSB0"/>
<evidence type="ECO:0000259" key="3">
    <source>
        <dbReference type="PROSITE" id="PS50887"/>
    </source>
</evidence>
<evidence type="ECO:0000259" key="2">
    <source>
        <dbReference type="PROSITE" id="PS50883"/>
    </source>
</evidence>
<dbReference type="EMBL" id="JAMXLX010000001">
    <property type="protein sequence ID" value="MCO5955451.1"/>
    <property type="molecule type" value="Genomic_DNA"/>
</dbReference>
<dbReference type="CDD" id="cd01949">
    <property type="entry name" value="GGDEF"/>
    <property type="match status" value="1"/>
</dbReference>
<dbReference type="SMART" id="SM00267">
    <property type="entry name" value="GGDEF"/>
    <property type="match status" value="1"/>
</dbReference>
<dbReference type="PANTHER" id="PTHR44757:SF2">
    <property type="entry name" value="BIOFILM ARCHITECTURE MAINTENANCE PROTEIN MBAA"/>
    <property type="match status" value="1"/>
</dbReference>
<evidence type="ECO:0000256" key="1">
    <source>
        <dbReference type="SAM" id="Phobius"/>
    </source>
</evidence>
<dbReference type="Gene3D" id="3.30.70.270">
    <property type="match status" value="1"/>
</dbReference>
<feature type="transmembrane region" description="Helical" evidence="1">
    <location>
        <begin position="128"/>
        <end position="161"/>
    </location>
</feature>
<dbReference type="Pfam" id="PF00990">
    <property type="entry name" value="GGDEF"/>
    <property type="match status" value="1"/>
</dbReference>
<dbReference type="Gene3D" id="3.20.20.450">
    <property type="entry name" value="EAL domain"/>
    <property type="match status" value="1"/>
</dbReference>
<keyword evidence="1" id="KW-0472">Membrane</keyword>
<dbReference type="SMART" id="SM00052">
    <property type="entry name" value="EAL"/>
    <property type="match status" value="1"/>
</dbReference>
<dbReference type="SUPFAM" id="SSF141868">
    <property type="entry name" value="EAL domain-like"/>
    <property type="match status" value="1"/>
</dbReference>
<dbReference type="NCBIfam" id="TIGR00254">
    <property type="entry name" value="GGDEF"/>
    <property type="match status" value="1"/>
</dbReference>
<gene>
    <name evidence="4" type="ORF">NBH21_01595</name>
</gene>
<dbReference type="SUPFAM" id="SSF55073">
    <property type="entry name" value="Nucleotide cyclase"/>
    <property type="match status" value="1"/>
</dbReference>
<dbReference type="InterPro" id="IPR035919">
    <property type="entry name" value="EAL_sf"/>
</dbReference>
<keyword evidence="1" id="KW-1133">Transmembrane helix</keyword>
<comment type="caution">
    <text evidence="4">The sequence shown here is derived from an EMBL/GenBank/DDBJ whole genome shotgun (WGS) entry which is preliminary data.</text>
</comment>
<feature type="domain" description="GGDEF" evidence="3">
    <location>
        <begin position="245"/>
        <end position="378"/>
    </location>
</feature>
<name>A0AAJ1BSB0_9HYPH</name>
<dbReference type="PANTHER" id="PTHR44757">
    <property type="entry name" value="DIGUANYLATE CYCLASE DGCP"/>
    <property type="match status" value="1"/>
</dbReference>
<feature type="transmembrane region" description="Helical" evidence="1">
    <location>
        <begin position="168"/>
        <end position="190"/>
    </location>
</feature>
<sequence>MTSSDTLRPSRVLDDSDEAVVDLSSETLREEMARAFRPVIRGFLMPAAGYYGLLTIFHLFLQDSEHFYKLGTLSLVTCVVGLYLHQKWLVRDGGYRRLEITNLVMNLLMYLNITAALLIDFVPEKLVYFVLAIPLFATSGISVRVIVASCMLSFATLFWFANRAGPEIFFQYTVIGLGGTFAALCMGLLMRGAILKAVRARLVADLLRARAEFQADIDSLTGLPNRRHFFSTLEAMVSAAPESGTPVFVGIIDLDGFKPVNDLHGHAIGDALLTEVGQRIRTVCPPAYVVARLGGDEFALAIPKTLTRDTLNSIGRDICDRLRQPFVISGIGISISASVGFAHYPTNGETVRQIYERADHALSCAKRAGRGGVVIFSRRHEAEMNDFGRIDQTLRSSDLCKELTVLFQPQYDLMRQKIVGFEALARWNSETLGTVSPALFIAAAERSGLIEHMTGILLKKALAAAVTWPDDIRLSFNLSAVDLVSPRSIANIVRIIHESGFAPERLIFEITETSMMTDFERARGSLGILDAMGCQIALDDFGSGYSSFAYIHRFPLHRIKMDRCFVTGLKEDEAVGRNIIRAIADLSANLGVACLAEGVETEAELRAVQAAGIRYVQGYYYGRPMAADDVTDRLAAQDDTPPQEEAAS</sequence>
<dbReference type="InterPro" id="IPR029787">
    <property type="entry name" value="Nucleotide_cyclase"/>
</dbReference>
<proteinExistence type="predicted"/>
<dbReference type="CDD" id="cd01948">
    <property type="entry name" value="EAL"/>
    <property type="match status" value="1"/>
</dbReference>
<dbReference type="InterPro" id="IPR052155">
    <property type="entry name" value="Biofilm_reg_signaling"/>
</dbReference>
<dbReference type="Pfam" id="PF00563">
    <property type="entry name" value="EAL"/>
    <property type="match status" value="1"/>
</dbReference>
<accession>A0AAJ1BSB0</accession>
<dbReference type="PROSITE" id="PS50883">
    <property type="entry name" value="EAL"/>
    <property type="match status" value="1"/>
</dbReference>
<evidence type="ECO:0000313" key="5">
    <source>
        <dbReference type="Proteomes" id="UP001155380"/>
    </source>
</evidence>
<dbReference type="InterPro" id="IPR043128">
    <property type="entry name" value="Rev_trsase/Diguanyl_cyclase"/>
</dbReference>
<dbReference type="RefSeq" id="WP_250912210.1">
    <property type="nucleotide sequence ID" value="NZ_JAMXLX010000001.1"/>
</dbReference>
<reference evidence="4" key="1">
    <citation type="submission" date="2022-06" db="EMBL/GenBank/DDBJ databases">
        <authorList>
            <person name="Sun Q."/>
        </authorList>
    </citation>
    <scope>NUCLEOTIDE SEQUENCE</scope>
    <source>
        <strain evidence="4">S101</strain>
    </source>
</reference>
<protein>
    <submittedName>
        <fullName evidence="4">EAL domain-containing protein</fullName>
    </submittedName>
</protein>
<feature type="transmembrane region" description="Helical" evidence="1">
    <location>
        <begin position="104"/>
        <end position="122"/>
    </location>
</feature>
<feature type="transmembrane region" description="Helical" evidence="1">
    <location>
        <begin position="39"/>
        <end position="61"/>
    </location>
</feature>
<feature type="transmembrane region" description="Helical" evidence="1">
    <location>
        <begin position="67"/>
        <end position="84"/>
    </location>
</feature>
<dbReference type="InterPro" id="IPR000160">
    <property type="entry name" value="GGDEF_dom"/>
</dbReference>